<name>A0A365PFT1_ACIJU</name>
<dbReference type="STRING" id="40215.BVL33_15930"/>
<evidence type="ECO:0000313" key="3">
    <source>
        <dbReference type="Proteomes" id="UP000253688"/>
    </source>
</evidence>
<protein>
    <submittedName>
        <fullName evidence="2">Uncharacterized protein</fullName>
    </submittedName>
</protein>
<proteinExistence type="predicted"/>
<evidence type="ECO:0000313" key="2">
    <source>
        <dbReference type="EMBL" id="RBA42834.1"/>
    </source>
</evidence>
<comment type="caution">
    <text evidence="2">The sequence shown here is derived from an EMBL/GenBank/DDBJ whole genome shotgun (WGS) entry which is preliminary data.</text>
</comment>
<reference evidence="2 3" key="1">
    <citation type="submission" date="2018-04" db="EMBL/GenBank/DDBJ databases">
        <title>Acinetobacter junii Genome sequencing and assembly.</title>
        <authorList>
            <person name="Su J."/>
            <person name="Rensing C."/>
            <person name="Mazhar H.S."/>
        </authorList>
    </citation>
    <scope>NUCLEOTIDE SEQUENCE [LARGE SCALE GENOMIC DNA]</scope>
    <source>
        <strain evidence="2 3">SC22</strain>
    </source>
</reference>
<sequence>MDVLEKALLVDELKHLIVGLNDNKASLFEIAKSKKRIKDICASCNDPLFQEELAQFKQYIQQEEVPSEELAAYGFSMTYYGTYNFSEKIEHALFAAPDMGWATLRQANHWQVWVVRPALSFLKSPWMDSSKEALEWLTKHAKQYVKTDEQLKQIIPILEPISEAGLDSTTKATQTETKDVLTVLKEKTANFDAQLEAIIQEKLQTAPPIAPSTPSVASRPKPSFKSASRPTANLEKIKPLNTEFNLDGLVCRLERVDPKVFPSLYHVDLHDEINQNIKIDWLYLKAENDEQPIWETAQIFLAEQLYAQGQFSHYVVLIGTHSVEYATSVLQTYTDQRHTRTSSIHQTHWTTFKQHYHQHETLFNECIMNGHTVWQRDEDAYPYIPASFINTQKFIPFDETEANFLTPIILLKERQKIRVIHGLERIKLSSEDQAYPFLLLDRTNGYTWQLIRQVISSLAQPISVHALYDALAKADVSA</sequence>
<accession>A0A365PFT1</accession>
<dbReference type="RefSeq" id="WP_112987531.1">
    <property type="nucleotide sequence ID" value="NZ_CP131470.1"/>
</dbReference>
<dbReference type="AlphaFoldDB" id="A0A365PFT1"/>
<evidence type="ECO:0000256" key="1">
    <source>
        <dbReference type="SAM" id="MobiDB-lite"/>
    </source>
</evidence>
<gene>
    <name evidence="2" type="ORF">DC346_15225</name>
</gene>
<feature type="region of interest" description="Disordered" evidence="1">
    <location>
        <begin position="208"/>
        <end position="230"/>
    </location>
</feature>
<dbReference type="EMBL" id="QEWH01000116">
    <property type="protein sequence ID" value="RBA42834.1"/>
    <property type="molecule type" value="Genomic_DNA"/>
</dbReference>
<organism evidence="2 3">
    <name type="scientific">Acinetobacter junii</name>
    <dbReference type="NCBI Taxonomy" id="40215"/>
    <lineage>
        <taxon>Bacteria</taxon>
        <taxon>Pseudomonadati</taxon>
        <taxon>Pseudomonadota</taxon>
        <taxon>Gammaproteobacteria</taxon>
        <taxon>Moraxellales</taxon>
        <taxon>Moraxellaceae</taxon>
        <taxon>Acinetobacter</taxon>
    </lineage>
</organism>
<dbReference type="Proteomes" id="UP000253688">
    <property type="component" value="Unassembled WGS sequence"/>
</dbReference>